<gene>
    <name evidence="1" type="ORF">SAMN06296052_103138</name>
</gene>
<protein>
    <submittedName>
        <fullName evidence="1">Uncharacterized protein</fullName>
    </submittedName>
</protein>
<sequence length="190" mass="21359">MAKYTPILLGLLLAITACERPAPPVSAEAEPPYNLLAYLQHQVELLEAKQPMVLKSVTTGEAPTETIETDEIGWENELAVFETADLNRSTLLENYAMEEQVLPDGNISIKYVQVEDAEPVVQYLHLVLSPDREFRQLEALLEEQNIIFFSRRKLQLSADPATGNISSYRVEGVQRLAFSDSLHYKIDANL</sequence>
<dbReference type="PROSITE" id="PS51257">
    <property type="entry name" value="PROKAR_LIPOPROTEIN"/>
    <property type="match status" value="1"/>
</dbReference>
<accession>A0A239CM50</accession>
<evidence type="ECO:0000313" key="1">
    <source>
        <dbReference type="EMBL" id="SNS21217.1"/>
    </source>
</evidence>
<organism evidence="1 2">
    <name type="scientific">Pontibacter ummariensis</name>
    <dbReference type="NCBI Taxonomy" id="1610492"/>
    <lineage>
        <taxon>Bacteria</taxon>
        <taxon>Pseudomonadati</taxon>
        <taxon>Bacteroidota</taxon>
        <taxon>Cytophagia</taxon>
        <taxon>Cytophagales</taxon>
        <taxon>Hymenobacteraceae</taxon>
        <taxon>Pontibacter</taxon>
    </lineage>
</organism>
<evidence type="ECO:0000313" key="2">
    <source>
        <dbReference type="Proteomes" id="UP000198432"/>
    </source>
</evidence>
<dbReference type="AlphaFoldDB" id="A0A239CM50"/>
<dbReference type="Proteomes" id="UP000198432">
    <property type="component" value="Unassembled WGS sequence"/>
</dbReference>
<dbReference type="EMBL" id="FZOQ01000003">
    <property type="protein sequence ID" value="SNS21217.1"/>
    <property type="molecule type" value="Genomic_DNA"/>
</dbReference>
<reference evidence="2" key="1">
    <citation type="submission" date="2017-06" db="EMBL/GenBank/DDBJ databases">
        <authorList>
            <person name="Varghese N."/>
            <person name="Submissions S."/>
        </authorList>
    </citation>
    <scope>NUCLEOTIDE SEQUENCE [LARGE SCALE GENOMIC DNA]</scope>
    <source>
        <strain evidence="2">NKM1</strain>
    </source>
</reference>
<keyword evidence="2" id="KW-1185">Reference proteome</keyword>
<proteinExistence type="predicted"/>
<name>A0A239CM50_9BACT</name>